<dbReference type="GO" id="GO:0004181">
    <property type="term" value="F:metallocarboxypeptidase activity"/>
    <property type="evidence" value="ECO:0007669"/>
    <property type="project" value="InterPro"/>
</dbReference>
<keyword evidence="10" id="KW-1185">Reference proteome</keyword>
<dbReference type="RefSeq" id="WP_089751861.1">
    <property type="nucleotide sequence ID" value="NZ_FOOG01000014.1"/>
</dbReference>
<protein>
    <submittedName>
        <fullName evidence="9">Oligoendopeptidase, pepF/M3 family</fullName>
    </submittedName>
</protein>
<comment type="similarity">
    <text evidence="6">Belongs to the peptidase M3 family.</text>
</comment>
<dbReference type="Proteomes" id="UP000198897">
    <property type="component" value="Unassembled WGS sequence"/>
</dbReference>
<dbReference type="InterPro" id="IPR042088">
    <property type="entry name" value="OligoPept_F_C"/>
</dbReference>
<keyword evidence="5 6" id="KW-0482">Metalloprotease</keyword>
<evidence type="ECO:0000256" key="5">
    <source>
        <dbReference type="ARBA" id="ARBA00023049"/>
    </source>
</evidence>
<gene>
    <name evidence="9" type="ORF">SAMN05216353_11455</name>
</gene>
<evidence type="ECO:0000256" key="1">
    <source>
        <dbReference type="ARBA" id="ARBA00022670"/>
    </source>
</evidence>
<dbReference type="SUPFAM" id="SSF55486">
    <property type="entry name" value="Metalloproteases ('zincins'), catalytic domain"/>
    <property type="match status" value="1"/>
</dbReference>
<reference evidence="10" key="1">
    <citation type="submission" date="2016-10" db="EMBL/GenBank/DDBJ databases">
        <authorList>
            <person name="Varghese N."/>
            <person name="Submissions S."/>
        </authorList>
    </citation>
    <scope>NUCLEOTIDE SEQUENCE [LARGE SCALE GENOMIC DNA]</scope>
    <source>
        <strain evidence="10">FP5</strain>
    </source>
</reference>
<accession>A0A1I2MNG2</accession>
<dbReference type="EMBL" id="FOOG01000014">
    <property type="protein sequence ID" value="SFF93034.1"/>
    <property type="molecule type" value="Genomic_DNA"/>
</dbReference>
<keyword evidence="4 6" id="KW-0862">Zinc</keyword>
<dbReference type="InterPro" id="IPR001567">
    <property type="entry name" value="Pept_M3A_M3B_dom"/>
</dbReference>
<keyword evidence="1 6" id="KW-0645">Protease</keyword>
<sequence length="592" mass="68256">MNTLHKTWDLETIFEGGSESEQLHSYVQQTEQEISKLESLVHSFTSPKNTDQTKELSEIVDQIQLVTKRLGEIGAFISCLNAQDVNDKKAGAWQSRQNELSAAFGNLLTEFDQKLVQTDEDVWKSLLKNAPFRQLEFILDERRRAAKDKLELRQESLINDLGIDGYHAWGQMYDAIVGKLDITHEGKTLSVGQASNLLDSSDRAVRKEVFDKLQKTWKAQTDLFSETLNHLSGFRLQTYKYRGWERVLKEPLEYNRMSEKTLNTMWETITKYKKHYLPYLKRKAHMLGLERLSFYDVEAPVGSTEQTMSFQQGAEFITQQFRSFSPKMADFAEMAFERRWIEAEDRSGKRPGGFCTSFPDSEQTRIFMTYSGTPSNVATLAHELGHAYHQHVMDDLPALNQGYAMNVAETASTFAEMIVSDAAVKHAANDTEKLTLLEDKVQRSIAFFMNIHARFLFETRFYEERKKGVVSAERINELMVEAQKEAYEDALDEYDPTFWASKLHFHITDVPFYNFPYTFGYLFSMGIYAKALNSDSNFENDYIALLQDTGRMTTEDLAAKHLGVDLEKPEFWEQALDLCMKDLNDFMELSAK</sequence>
<feature type="domain" description="Peptidase M3A/M3B catalytic" evidence="7">
    <location>
        <begin position="197"/>
        <end position="577"/>
    </location>
</feature>
<dbReference type="InterPro" id="IPR013647">
    <property type="entry name" value="OligopepF_N_dom"/>
</dbReference>
<dbReference type="PANTHER" id="PTHR34217:SF1">
    <property type="entry name" value="CARBOXYPEPTIDASE 1"/>
    <property type="match status" value="1"/>
</dbReference>
<dbReference type="OrthoDB" id="9769691at2"/>
<keyword evidence="3 6" id="KW-0378">Hydrolase</keyword>
<dbReference type="Gene3D" id="1.10.1370.20">
    <property type="entry name" value="Oligoendopeptidase f, C-terminal domain"/>
    <property type="match status" value="1"/>
</dbReference>
<name>A0A1I2MNG2_9BACI</name>
<dbReference type="Gene3D" id="1.20.140.70">
    <property type="entry name" value="Oligopeptidase f, N-terminal domain"/>
    <property type="match status" value="1"/>
</dbReference>
<evidence type="ECO:0000313" key="9">
    <source>
        <dbReference type="EMBL" id="SFF93034.1"/>
    </source>
</evidence>
<dbReference type="InterPro" id="IPR001333">
    <property type="entry name" value="Peptidase_M32_Taq"/>
</dbReference>
<keyword evidence="2 6" id="KW-0479">Metal-binding</keyword>
<evidence type="ECO:0000259" key="7">
    <source>
        <dbReference type="Pfam" id="PF01432"/>
    </source>
</evidence>
<feature type="domain" description="Oligopeptidase F N-terminal" evidence="8">
    <location>
        <begin position="115"/>
        <end position="180"/>
    </location>
</feature>
<comment type="cofactor">
    <cofactor evidence="6">
        <name>Zn(2+)</name>
        <dbReference type="ChEBI" id="CHEBI:29105"/>
    </cofactor>
    <text evidence="6">Binds 1 zinc ion.</text>
</comment>
<evidence type="ECO:0000313" key="10">
    <source>
        <dbReference type="Proteomes" id="UP000198897"/>
    </source>
</evidence>
<dbReference type="AlphaFoldDB" id="A0A1I2MNG2"/>
<evidence type="ECO:0000256" key="3">
    <source>
        <dbReference type="ARBA" id="ARBA00022801"/>
    </source>
</evidence>
<dbReference type="Pfam" id="PF01432">
    <property type="entry name" value="Peptidase_M3"/>
    <property type="match status" value="1"/>
</dbReference>
<dbReference type="Pfam" id="PF08439">
    <property type="entry name" value="Peptidase_M3_N"/>
    <property type="match status" value="1"/>
</dbReference>
<dbReference type="InterPro" id="IPR034006">
    <property type="entry name" value="M3B_PepF_2"/>
</dbReference>
<dbReference type="PANTHER" id="PTHR34217">
    <property type="entry name" value="METAL-DEPENDENT CARBOXYPEPTIDASE"/>
    <property type="match status" value="1"/>
</dbReference>
<evidence type="ECO:0000256" key="2">
    <source>
        <dbReference type="ARBA" id="ARBA00022723"/>
    </source>
</evidence>
<dbReference type="NCBIfam" id="TIGR02290">
    <property type="entry name" value="M3_fam_3"/>
    <property type="match status" value="1"/>
</dbReference>
<dbReference type="InterPro" id="IPR011977">
    <property type="entry name" value="Pept_M3B_clade3"/>
</dbReference>
<dbReference type="GO" id="GO:0006508">
    <property type="term" value="P:proteolysis"/>
    <property type="evidence" value="ECO:0007669"/>
    <property type="project" value="UniProtKB-KW"/>
</dbReference>
<organism evidence="9 10">
    <name type="scientific">Halobacillus alkaliphilus</name>
    <dbReference type="NCBI Taxonomy" id="396056"/>
    <lineage>
        <taxon>Bacteria</taxon>
        <taxon>Bacillati</taxon>
        <taxon>Bacillota</taxon>
        <taxon>Bacilli</taxon>
        <taxon>Bacillales</taxon>
        <taxon>Bacillaceae</taxon>
        <taxon>Halobacillus</taxon>
    </lineage>
</organism>
<evidence type="ECO:0000256" key="6">
    <source>
        <dbReference type="RuleBase" id="RU003435"/>
    </source>
</evidence>
<dbReference type="GO" id="GO:0046872">
    <property type="term" value="F:metal ion binding"/>
    <property type="evidence" value="ECO:0007669"/>
    <property type="project" value="UniProtKB-UniRule"/>
</dbReference>
<evidence type="ECO:0000256" key="4">
    <source>
        <dbReference type="ARBA" id="ARBA00022833"/>
    </source>
</evidence>
<proteinExistence type="inferred from homology"/>
<dbReference type="GO" id="GO:0004222">
    <property type="term" value="F:metalloendopeptidase activity"/>
    <property type="evidence" value="ECO:0007669"/>
    <property type="project" value="InterPro"/>
</dbReference>
<dbReference type="CDD" id="cd09607">
    <property type="entry name" value="M3B_PepF"/>
    <property type="match status" value="1"/>
</dbReference>
<evidence type="ECO:0000259" key="8">
    <source>
        <dbReference type="Pfam" id="PF08439"/>
    </source>
</evidence>